<organism evidence="6 7">
    <name type="scientific">Herpetosiphon gulosus</name>
    <dbReference type="NCBI Taxonomy" id="1973496"/>
    <lineage>
        <taxon>Bacteria</taxon>
        <taxon>Bacillati</taxon>
        <taxon>Chloroflexota</taxon>
        <taxon>Chloroflexia</taxon>
        <taxon>Herpetosiphonales</taxon>
        <taxon>Herpetosiphonaceae</taxon>
        <taxon>Herpetosiphon</taxon>
    </lineage>
</organism>
<evidence type="ECO:0000256" key="4">
    <source>
        <dbReference type="PROSITE-ProRule" id="PRU00236"/>
    </source>
</evidence>
<dbReference type="InterPro" id="IPR026591">
    <property type="entry name" value="Sirtuin_cat_small_dom_sf"/>
</dbReference>
<sequence length="246" mass="27516">MSVFDLPDVLLQRLRNAQSITVLTGGGLAQECGIPSFREAQRLDSRWAGYEPQELATVEAFLRNPRLVWEWFAYRRGLAEAAQPSAAHYALVDLEQLMPKFKLITQATDGLHWRAGSRELIELHGNLARMRSYEDGGMVDSWDETEIPPRCPRTGGYLRPDVVLYGEGVPRERLREADQATMCDVFLCIGTDSVVQPAASLPLHAKRNGATVIEINRQPSTFGFFTDHAFHGKLAELLPQLVAVLE</sequence>
<dbReference type="Gene3D" id="3.30.1600.10">
    <property type="entry name" value="SIR2/SIRT2 'Small Domain"/>
    <property type="match status" value="1"/>
</dbReference>
<dbReference type="PANTHER" id="PTHR11085:SF4">
    <property type="entry name" value="NAD-DEPENDENT PROTEIN DEACYLASE"/>
    <property type="match status" value="1"/>
</dbReference>
<feature type="domain" description="Deacetylase sirtuin-type" evidence="5">
    <location>
        <begin position="1"/>
        <end position="246"/>
    </location>
</feature>
<dbReference type="Proteomes" id="UP001428290">
    <property type="component" value="Unassembled WGS sequence"/>
</dbReference>
<accession>A0ABP9X6J1</accession>
<protein>
    <recommendedName>
        <fullName evidence="1">protein acetyllysine N-acetyltransferase</fullName>
        <ecNumber evidence="1">2.3.1.286</ecNumber>
    </recommendedName>
</protein>
<comment type="caution">
    <text evidence="4">Lacks conserved residue(s) required for the propagation of feature annotation.</text>
</comment>
<dbReference type="InterPro" id="IPR003000">
    <property type="entry name" value="Sirtuin"/>
</dbReference>
<dbReference type="EMBL" id="BAABRU010000019">
    <property type="protein sequence ID" value="GAA5530466.1"/>
    <property type="molecule type" value="Genomic_DNA"/>
</dbReference>
<dbReference type="Gene3D" id="3.40.50.1220">
    <property type="entry name" value="TPP-binding domain"/>
    <property type="match status" value="1"/>
</dbReference>
<dbReference type="PANTHER" id="PTHR11085">
    <property type="entry name" value="NAD-DEPENDENT PROTEIN DEACYLASE SIRTUIN-5, MITOCHONDRIAL-RELATED"/>
    <property type="match status" value="1"/>
</dbReference>
<evidence type="ECO:0000256" key="1">
    <source>
        <dbReference type="ARBA" id="ARBA00012928"/>
    </source>
</evidence>
<dbReference type="EC" id="2.3.1.286" evidence="1"/>
<dbReference type="InterPro" id="IPR029035">
    <property type="entry name" value="DHS-like_NAD/FAD-binding_dom"/>
</dbReference>
<reference evidence="6 7" key="1">
    <citation type="submission" date="2024-02" db="EMBL/GenBank/DDBJ databases">
        <title>Herpetosiphon gulosus NBRC 112829.</title>
        <authorList>
            <person name="Ichikawa N."/>
            <person name="Katano-Makiyama Y."/>
            <person name="Hidaka K."/>
        </authorList>
    </citation>
    <scope>NUCLEOTIDE SEQUENCE [LARGE SCALE GENOMIC DNA]</scope>
    <source>
        <strain evidence="6 7">NBRC 112829</strain>
    </source>
</reference>
<dbReference type="Pfam" id="PF02146">
    <property type="entry name" value="SIR2"/>
    <property type="match status" value="1"/>
</dbReference>
<dbReference type="PROSITE" id="PS50305">
    <property type="entry name" value="SIRTUIN"/>
    <property type="match status" value="1"/>
</dbReference>
<dbReference type="InterPro" id="IPR050134">
    <property type="entry name" value="NAD-dep_sirtuin_deacylases"/>
</dbReference>
<gene>
    <name evidence="6" type="primary">cobB_3</name>
    <name evidence="6" type="ORF">Hgul01_04285</name>
</gene>
<evidence type="ECO:0000259" key="5">
    <source>
        <dbReference type="PROSITE" id="PS50305"/>
    </source>
</evidence>
<comment type="caution">
    <text evidence="6">The sequence shown here is derived from an EMBL/GenBank/DDBJ whole genome shotgun (WGS) entry which is preliminary data.</text>
</comment>
<keyword evidence="7" id="KW-1185">Reference proteome</keyword>
<evidence type="ECO:0000256" key="3">
    <source>
        <dbReference type="ARBA" id="ARBA00023027"/>
    </source>
</evidence>
<keyword evidence="2" id="KW-0808">Transferase</keyword>
<evidence type="ECO:0000313" key="6">
    <source>
        <dbReference type="EMBL" id="GAA5530466.1"/>
    </source>
</evidence>
<evidence type="ECO:0000256" key="2">
    <source>
        <dbReference type="ARBA" id="ARBA00022679"/>
    </source>
</evidence>
<keyword evidence="3" id="KW-0520">NAD</keyword>
<evidence type="ECO:0000313" key="7">
    <source>
        <dbReference type="Proteomes" id="UP001428290"/>
    </source>
</evidence>
<name>A0ABP9X6J1_9CHLR</name>
<dbReference type="SUPFAM" id="SSF52467">
    <property type="entry name" value="DHS-like NAD/FAD-binding domain"/>
    <property type="match status" value="1"/>
</dbReference>
<proteinExistence type="predicted"/>
<dbReference type="InterPro" id="IPR026590">
    <property type="entry name" value="Ssirtuin_cat_dom"/>
</dbReference>